<sequence>MKGHCGHSTDPHEVNCGPEFIIVVRRLFSSENSHKPSTPNAMPSYAASTTSTTSLVHHQQPRDYSAAFGNLASSYGASGTAPSRPSSKTASHLNAGASSRSDTSTKRWRSIFSKQPLSSNPAAEPEKYVVPKSQDFGALINKYGAKSAPTASLL</sequence>
<name>L8WYY4_THACA</name>
<keyword evidence="3" id="KW-1185">Reference proteome</keyword>
<feature type="compositionally biased region" description="Low complexity" evidence="1">
    <location>
        <begin position="44"/>
        <end position="54"/>
    </location>
</feature>
<dbReference type="EMBL" id="AFRT01000944">
    <property type="protein sequence ID" value="ELU42032.1"/>
    <property type="molecule type" value="Genomic_DNA"/>
</dbReference>
<proteinExistence type="predicted"/>
<evidence type="ECO:0000313" key="2">
    <source>
        <dbReference type="EMBL" id="ELU42032.1"/>
    </source>
</evidence>
<organism evidence="2 3">
    <name type="scientific">Thanatephorus cucumeris (strain AG1-IA)</name>
    <name type="common">Rice sheath blight fungus</name>
    <name type="synonym">Rhizoctonia solani</name>
    <dbReference type="NCBI Taxonomy" id="983506"/>
    <lineage>
        <taxon>Eukaryota</taxon>
        <taxon>Fungi</taxon>
        <taxon>Dikarya</taxon>
        <taxon>Basidiomycota</taxon>
        <taxon>Agaricomycotina</taxon>
        <taxon>Agaricomycetes</taxon>
        <taxon>Cantharellales</taxon>
        <taxon>Ceratobasidiaceae</taxon>
        <taxon>Rhizoctonia</taxon>
        <taxon>Rhizoctonia solani AG-1</taxon>
    </lineage>
</organism>
<evidence type="ECO:0000256" key="1">
    <source>
        <dbReference type="SAM" id="MobiDB-lite"/>
    </source>
</evidence>
<dbReference type="OrthoDB" id="3220215at2759"/>
<dbReference type="HOGENOM" id="CLU_143687_0_0_1"/>
<accession>L8WYY4</accession>
<gene>
    <name evidence="2" type="ORF">AG1IA_03938</name>
</gene>
<evidence type="ECO:0000313" key="3">
    <source>
        <dbReference type="Proteomes" id="UP000011668"/>
    </source>
</evidence>
<feature type="compositionally biased region" description="Polar residues" evidence="1">
    <location>
        <begin position="112"/>
        <end position="121"/>
    </location>
</feature>
<feature type="compositionally biased region" description="Polar residues" evidence="1">
    <location>
        <begin position="75"/>
        <end position="102"/>
    </location>
</feature>
<protein>
    <submittedName>
        <fullName evidence="2">Uncharacterized protein</fullName>
    </submittedName>
</protein>
<comment type="caution">
    <text evidence="2">The sequence shown here is derived from an EMBL/GenBank/DDBJ whole genome shotgun (WGS) entry which is preliminary data.</text>
</comment>
<dbReference type="AlphaFoldDB" id="L8WYY4"/>
<feature type="region of interest" description="Disordered" evidence="1">
    <location>
        <begin position="75"/>
        <end position="126"/>
    </location>
</feature>
<feature type="region of interest" description="Disordered" evidence="1">
    <location>
        <begin position="31"/>
        <end position="62"/>
    </location>
</feature>
<dbReference type="Proteomes" id="UP000011668">
    <property type="component" value="Unassembled WGS sequence"/>
</dbReference>
<reference evidence="2 3" key="1">
    <citation type="journal article" date="2013" name="Nat. Commun.">
        <title>The evolution and pathogenic mechanisms of the rice sheath blight pathogen.</title>
        <authorList>
            <person name="Zheng A."/>
            <person name="Lin R."/>
            <person name="Xu L."/>
            <person name="Qin P."/>
            <person name="Tang C."/>
            <person name="Ai P."/>
            <person name="Zhang D."/>
            <person name="Liu Y."/>
            <person name="Sun Z."/>
            <person name="Feng H."/>
            <person name="Wang Y."/>
            <person name="Chen Y."/>
            <person name="Liang X."/>
            <person name="Fu R."/>
            <person name="Li Q."/>
            <person name="Zhang J."/>
            <person name="Yu X."/>
            <person name="Xie Z."/>
            <person name="Ding L."/>
            <person name="Guan P."/>
            <person name="Tang J."/>
            <person name="Liang Y."/>
            <person name="Wang S."/>
            <person name="Deng Q."/>
            <person name="Li S."/>
            <person name="Zhu J."/>
            <person name="Wang L."/>
            <person name="Liu H."/>
            <person name="Li P."/>
        </authorList>
    </citation>
    <scope>NUCLEOTIDE SEQUENCE [LARGE SCALE GENOMIC DNA]</scope>
    <source>
        <strain evidence="3">AG-1 IA</strain>
    </source>
</reference>
<feature type="compositionally biased region" description="Polar residues" evidence="1">
    <location>
        <begin position="31"/>
        <end position="41"/>
    </location>
</feature>